<dbReference type="InterPro" id="IPR001453">
    <property type="entry name" value="MoaB/Mog_dom"/>
</dbReference>
<feature type="domain" description="MoaB/Mog" evidence="14">
    <location>
        <begin position="254"/>
        <end position="420"/>
    </location>
</feature>
<accession>A0A2P6TZR2</accession>
<dbReference type="EC" id="2.7.7.2" evidence="2"/>
<dbReference type="GO" id="GO:0005524">
    <property type="term" value="F:ATP binding"/>
    <property type="evidence" value="ECO:0007669"/>
    <property type="project" value="UniProtKB-KW"/>
</dbReference>
<comment type="catalytic activity">
    <reaction evidence="12">
        <text>FMN + ATP + H(+) = FAD + diphosphate</text>
        <dbReference type="Rhea" id="RHEA:17237"/>
        <dbReference type="ChEBI" id="CHEBI:15378"/>
        <dbReference type="ChEBI" id="CHEBI:30616"/>
        <dbReference type="ChEBI" id="CHEBI:33019"/>
        <dbReference type="ChEBI" id="CHEBI:57692"/>
        <dbReference type="ChEBI" id="CHEBI:58210"/>
        <dbReference type="EC" id="2.7.7.2"/>
    </reaction>
</comment>
<dbReference type="STRING" id="3076.A0A2P6TZR2"/>
<dbReference type="SUPFAM" id="SSF52402">
    <property type="entry name" value="Adenine nucleotide alpha hydrolases-like"/>
    <property type="match status" value="1"/>
</dbReference>
<dbReference type="OrthoDB" id="270728at2759"/>
<keyword evidence="4" id="KW-0288">FMN</keyword>
<dbReference type="Proteomes" id="UP000239899">
    <property type="component" value="Unassembled WGS sequence"/>
</dbReference>
<dbReference type="InterPro" id="IPR036425">
    <property type="entry name" value="MoaB/Mog-like_dom_sf"/>
</dbReference>
<dbReference type="AlphaFoldDB" id="A0A2P6TZR2"/>
<evidence type="ECO:0000256" key="12">
    <source>
        <dbReference type="ARBA" id="ARBA00049494"/>
    </source>
</evidence>
<evidence type="ECO:0000256" key="7">
    <source>
        <dbReference type="ARBA" id="ARBA00022741"/>
    </source>
</evidence>
<keyword evidence="6" id="KW-0548">Nucleotidyltransferase</keyword>
<gene>
    <name evidence="15" type="ORF">C2E21_1974</name>
</gene>
<keyword evidence="16" id="KW-1185">Reference proteome</keyword>
<evidence type="ECO:0000313" key="16">
    <source>
        <dbReference type="Proteomes" id="UP000239899"/>
    </source>
</evidence>
<dbReference type="PANTHER" id="PTHR23293:SF9">
    <property type="entry name" value="FAD SYNTHASE"/>
    <property type="match status" value="1"/>
</dbReference>
<evidence type="ECO:0000259" key="14">
    <source>
        <dbReference type="SMART" id="SM00852"/>
    </source>
</evidence>
<feature type="compositionally biased region" description="Low complexity" evidence="13">
    <location>
        <begin position="519"/>
        <end position="533"/>
    </location>
</feature>
<evidence type="ECO:0000256" key="11">
    <source>
        <dbReference type="ARBA" id="ARBA00031871"/>
    </source>
</evidence>
<protein>
    <recommendedName>
        <fullName evidence="2">FAD synthase</fullName>
        <ecNumber evidence="2">2.7.7.2</ecNumber>
    </recommendedName>
    <alternativeName>
        <fullName evidence="10">FAD pyrophosphorylase</fullName>
    </alternativeName>
    <alternativeName>
        <fullName evidence="11">FMN adenylyltransferase</fullName>
    </alternativeName>
</protein>
<dbReference type="InterPro" id="IPR002500">
    <property type="entry name" value="PAPS_reduct_dom"/>
</dbReference>
<evidence type="ECO:0000256" key="13">
    <source>
        <dbReference type="SAM" id="MobiDB-lite"/>
    </source>
</evidence>
<feature type="region of interest" description="Disordered" evidence="13">
    <location>
        <begin position="510"/>
        <end position="533"/>
    </location>
</feature>
<reference evidence="15 16" key="1">
    <citation type="journal article" date="2018" name="Plant J.">
        <title>Genome sequences of Chlorella sorokiniana UTEX 1602 and Micractinium conductrix SAG 241.80: implications to maltose excretion by a green alga.</title>
        <authorList>
            <person name="Arriola M.B."/>
            <person name="Velmurugan N."/>
            <person name="Zhang Y."/>
            <person name="Plunkett M.H."/>
            <person name="Hondzo H."/>
            <person name="Barney B.M."/>
        </authorList>
    </citation>
    <scope>NUCLEOTIDE SEQUENCE [LARGE SCALE GENOMIC DNA]</scope>
    <source>
        <strain evidence="16">UTEX 1602</strain>
    </source>
</reference>
<dbReference type="GO" id="GO:0006747">
    <property type="term" value="P:FAD biosynthetic process"/>
    <property type="evidence" value="ECO:0007669"/>
    <property type="project" value="TreeGrafter"/>
</dbReference>
<evidence type="ECO:0000256" key="1">
    <source>
        <dbReference type="ARBA" id="ARBA00004726"/>
    </source>
</evidence>
<proteinExistence type="predicted"/>
<dbReference type="Gene3D" id="3.40.50.620">
    <property type="entry name" value="HUPs"/>
    <property type="match status" value="1"/>
</dbReference>
<dbReference type="Pfam" id="PF00994">
    <property type="entry name" value="MoCF_biosynth"/>
    <property type="match status" value="1"/>
</dbReference>
<evidence type="ECO:0000256" key="3">
    <source>
        <dbReference type="ARBA" id="ARBA00022630"/>
    </source>
</evidence>
<evidence type="ECO:0000256" key="8">
    <source>
        <dbReference type="ARBA" id="ARBA00022827"/>
    </source>
</evidence>
<dbReference type="GO" id="GO:0003919">
    <property type="term" value="F:FMN adenylyltransferase activity"/>
    <property type="evidence" value="ECO:0007669"/>
    <property type="project" value="UniProtKB-EC"/>
</dbReference>
<dbReference type="Pfam" id="PF24102">
    <property type="entry name" value="FLAD1_M"/>
    <property type="match status" value="1"/>
</dbReference>
<comment type="caution">
    <text evidence="15">The sequence shown here is derived from an EMBL/GenBank/DDBJ whole genome shotgun (WGS) entry which is preliminary data.</text>
</comment>
<evidence type="ECO:0000256" key="9">
    <source>
        <dbReference type="ARBA" id="ARBA00022840"/>
    </source>
</evidence>
<dbReference type="CDD" id="cd00885">
    <property type="entry name" value="cinA"/>
    <property type="match status" value="1"/>
</dbReference>
<dbReference type="SUPFAM" id="SSF53218">
    <property type="entry name" value="Molybdenum cofactor biosynthesis proteins"/>
    <property type="match status" value="1"/>
</dbReference>
<dbReference type="Gene3D" id="3.40.980.10">
    <property type="entry name" value="MoaB/Mog-like domain"/>
    <property type="match status" value="1"/>
</dbReference>
<comment type="pathway">
    <text evidence="1">Cofactor biosynthesis; FAD biosynthesis; FAD from FMN: step 1/1.</text>
</comment>
<keyword evidence="7" id="KW-0547">Nucleotide-binding</keyword>
<keyword evidence="5" id="KW-0808">Transferase</keyword>
<evidence type="ECO:0000256" key="4">
    <source>
        <dbReference type="ARBA" id="ARBA00022643"/>
    </source>
</evidence>
<organism evidence="15 16">
    <name type="scientific">Chlorella sorokiniana</name>
    <name type="common">Freshwater green alga</name>
    <dbReference type="NCBI Taxonomy" id="3076"/>
    <lineage>
        <taxon>Eukaryota</taxon>
        <taxon>Viridiplantae</taxon>
        <taxon>Chlorophyta</taxon>
        <taxon>core chlorophytes</taxon>
        <taxon>Trebouxiophyceae</taxon>
        <taxon>Chlorellales</taxon>
        <taxon>Chlorellaceae</taxon>
        <taxon>Chlorella clade</taxon>
        <taxon>Chlorella</taxon>
    </lineage>
</organism>
<evidence type="ECO:0000256" key="6">
    <source>
        <dbReference type="ARBA" id="ARBA00022695"/>
    </source>
</evidence>
<dbReference type="InterPro" id="IPR014729">
    <property type="entry name" value="Rossmann-like_a/b/a_fold"/>
</dbReference>
<sequence>MADVLQAIESCEDSRLRARCLKTCAVVSRALDLYGTRGLAFSFNGGKDSTVLLHIIRATLAQRQRQHEQAAGTPWAGDDLPLGGVLTFFFHHDTDFPEVLEFTHTTSKEYGLGMEILTGDFKQGLSQLLAQTHVQAIVLGTRRGDPNAADQETFCPSSPGWPPFMRVNPILDWSYHDVWSFLQLAKVPYCSLYDQGYTSLGSVHNTVPNSALRLEDGSFAPAHMLPDARLERAGRQSKVERQVSTVGGERRTAGLLIIGDEILSAKVEDVNTRFLCSELRSTGWTVEKAVVVRDDVEAICREVRALSAAHDIVITAGGLGPTLDDVTMQAMADALDQQLALHPQLESRIRAYFGANTTKAHLKMAEAPTGSEVHLIEYRLEGGALSPFPLLRCRNVYVLPGIPALLQAKWRAVEEHLQSEAPPAAPFRTALLRLRLSDETQVAAALEQVAAAAGEEVTLGSYPVSDQVDDAGIVLSLESRSSEALAAACERLKGLLPLGTLLSEHRDSSAINTPSVSPAVGAGANGGLAPAAS</sequence>
<name>A0A2P6TZR2_CHLSO</name>
<evidence type="ECO:0000256" key="5">
    <source>
        <dbReference type="ARBA" id="ARBA00022679"/>
    </source>
</evidence>
<evidence type="ECO:0000256" key="10">
    <source>
        <dbReference type="ARBA" id="ARBA00031145"/>
    </source>
</evidence>
<dbReference type="EMBL" id="LHPG02000003">
    <property type="protein sequence ID" value="PRW59554.1"/>
    <property type="molecule type" value="Genomic_DNA"/>
</dbReference>
<dbReference type="InterPro" id="IPR056596">
    <property type="entry name" value="FLAD1_M"/>
</dbReference>
<dbReference type="SMART" id="SM00852">
    <property type="entry name" value="MoCF_biosynth"/>
    <property type="match status" value="1"/>
</dbReference>
<keyword evidence="9" id="KW-0067">ATP-binding</keyword>
<keyword evidence="8" id="KW-0274">FAD</keyword>
<evidence type="ECO:0000256" key="2">
    <source>
        <dbReference type="ARBA" id="ARBA00012393"/>
    </source>
</evidence>
<dbReference type="Pfam" id="PF01507">
    <property type="entry name" value="PAPS_reduct"/>
    <property type="match status" value="2"/>
</dbReference>
<keyword evidence="3" id="KW-0285">Flavoprotein</keyword>
<dbReference type="PANTHER" id="PTHR23293">
    <property type="entry name" value="FAD SYNTHETASE-RELATED FMN ADENYLYLTRANSFERASE"/>
    <property type="match status" value="1"/>
</dbReference>
<evidence type="ECO:0000313" key="15">
    <source>
        <dbReference type="EMBL" id="PRW59554.1"/>
    </source>
</evidence>
<dbReference type="CDD" id="cd23948">
    <property type="entry name" value="FAD_synthase"/>
    <property type="match status" value="1"/>
</dbReference>